<gene>
    <name evidence="1" type="ORF">HF1_15410</name>
</gene>
<dbReference type="InterPro" id="IPR027417">
    <property type="entry name" value="P-loop_NTPase"/>
</dbReference>
<proteinExistence type="predicted"/>
<dbReference type="KEGG" id="mha:HF1_15410"/>
<dbReference type="HOGENOM" id="CLU_926945_0_0_14"/>
<dbReference type="AlphaFoldDB" id="E8ZK78"/>
<name>E8ZK78_MYCHL</name>
<sequence length="300" mass="35848">MTSSSDCRIESIKKELEKDFFNVKFSKIKKHPLFQSLNLSDNEIIKNRVEINKALKNYLHCGDSKKFCLTLDPHFTLKRNADNQLIITEYKCTKWKDHENISPDQINKTIDRLLNSDFFKFKYEEAKASMETFLQTEALKDVVRNIGNHEYSMGSKWASFEDKDSYRKYWILLSYRAILLGERVIVVKSSELKHICSQVFKLYEREEEFVSKYQDLLNSENLIITDFGLEDEMNKFNYYLDFFPDLLMKRNSKNKRTYITSKVDWREMKKHILNKKHETIDKLKFERLEEVLEVVFSNAT</sequence>
<dbReference type="EMBL" id="FR773153">
    <property type="protein sequence ID" value="CBY93549.1"/>
    <property type="molecule type" value="Genomic_DNA"/>
</dbReference>
<dbReference type="Gene3D" id="3.40.50.300">
    <property type="entry name" value="P-loop containing nucleotide triphosphate hydrolases"/>
    <property type="match status" value="1"/>
</dbReference>
<organism evidence="1 2">
    <name type="scientific">Mycoplasma haemofelis (strain Langford 1)</name>
    <name type="common">Haemobartonella felis</name>
    <dbReference type="NCBI Taxonomy" id="941640"/>
    <lineage>
        <taxon>Bacteria</taxon>
        <taxon>Bacillati</taxon>
        <taxon>Mycoplasmatota</taxon>
        <taxon>Mollicutes</taxon>
        <taxon>Mycoplasmataceae</taxon>
        <taxon>Mycoplasma</taxon>
    </lineage>
</organism>
<dbReference type="Proteomes" id="UP000008637">
    <property type="component" value="Chromosome"/>
</dbReference>
<dbReference type="OrthoDB" id="9817978at2"/>
<protein>
    <submittedName>
        <fullName evidence="1">Uncharacterized protein</fullName>
    </submittedName>
</protein>
<evidence type="ECO:0000313" key="1">
    <source>
        <dbReference type="EMBL" id="CBY93549.1"/>
    </source>
</evidence>
<keyword evidence="2" id="KW-1185">Reference proteome</keyword>
<accession>E8ZK78</accession>
<reference evidence="1 2" key="1">
    <citation type="journal article" date="2011" name="J. Bacteriol.">
        <title>Complete genome sequence of Mycoplasma haemofelis, a hemotropic mycoplasma.</title>
        <authorList>
            <person name="Barker E.N."/>
            <person name="Helps C.R."/>
            <person name="Peters I.R."/>
            <person name="Darby A.C."/>
            <person name="Radford A.D."/>
            <person name="Tasker S."/>
        </authorList>
    </citation>
    <scope>NUCLEOTIDE SEQUENCE [LARGE SCALE GENOMIC DNA]</scope>
    <source>
        <strain evidence="1 2">Langford 1</strain>
    </source>
</reference>
<evidence type="ECO:0000313" key="2">
    <source>
        <dbReference type="Proteomes" id="UP000008637"/>
    </source>
</evidence>